<dbReference type="AlphaFoldDB" id="A0A922ITE3"/>
<evidence type="ECO:0000256" key="1">
    <source>
        <dbReference type="SAM" id="Phobius"/>
    </source>
</evidence>
<evidence type="ECO:0000313" key="3">
    <source>
        <dbReference type="Proteomes" id="UP000471633"/>
    </source>
</evidence>
<evidence type="ECO:0000313" key="2">
    <source>
        <dbReference type="EMBL" id="KAH9587088.1"/>
    </source>
</evidence>
<dbReference type="RefSeq" id="XP_051068882.1">
    <property type="nucleotide sequence ID" value="XM_051212955.1"/>
</dbReference>
<reference evidence="2" key="1">
    <citation type="journal article" date="2012" name="Nat. Genet.">
        <title>Whole-genome sequence of Schistosoma haematobium.</title>
        <authorList>
            <person name="Young N.D."/>
            <person name="Jex A.R."/>
            <person name="Li B."/>
            <person name="Liu S."/>
            <person name="Yang L."/>
            <person name="Xiong Z."/>
            <person name="Li Y."/>
            <person name="Cantacessi C."/>
            <person name="Hall R.S."/>
            <person name="Xu X."/>
            <person name="Chen F."/>
            <person name="Wu X."/>
            <person name="Zerlotini A."/>
            <person name="Oliveira G."/>
            <person name="Hofmann A."/>
            <person name="Zhang G."/>
            <person name="Fang X."/>
            <person name="Kang Y."/>
            <person name="Campbell B.E."/>
            <person name="Loukas A."/>
            <person name="Ranganathan S."/>
            <person name="Rollinson D."/>
            <person name="Rinaldi G."/>
            <person name="Brindley P.J."/>
            <person name="Yang H."/>
            <person name="Wang J."/>
            <person name="Wang J."/>
            <person name="Gasser R.B."/>
        </authorList>
    </citation>
    <scope>NUCLEOTIDE SEQUENCE</scope>
</reference>
<reference evidence="2" key="3">
    <citation type="submission" date="2021-06" db="EMBL/GenBank/DDBJ databases">
        <title>Chromosome-level genome assembly for S. haematobium.</title>
        <authorList>
            <person name="Stroehlein A.J."/>
        </authorList>
    </citation>
    <scope>NUCLEOTIDE SEQUENCE</scope>
</reference>
<keyword evidence="1" id="KW-0812">Transmembrane</keyword>
<reference evidence="2" key="2">
    <citation type="journal article" date="2019" name="Gigascience">
        <title>High-quality Schistosoma haematobium genome achieved by single-molecule and long-range sequencing.</title>
        <authorList>
            <person name="Stroehlein A.J."/>
            <person name="Korhonen P.K."/>
            <person name="Chong T.M."/>
            <person name="Lim Y.L."/>
            <person name="Chan K.G."/>
            <person name="Webster B."/>
            <person name="Rollinson D."/>
            <person name="Brindley P.J."/>
            <person name="Gasser R.B."/>
            <person name="Young N.D."/>
        </authorList>
    </citation>
    <scope>NUCLEOTIDE SEQUENCE</scope>
</reference>
<name>A0A922ITE3_SCHHA</name>
<feature type="transmembrane region" description="Helical" evidence="1">
    <location>
        <begin position="131"/>
        <end position="150"/>
    </location>
</feature>
<organism evidence="2 3">
    <name type="scientific">Schistosoma haematobium</name>
    <name type="common">Blood fluke</name>
    <dbReference type="NCBI Taxonomy" id="6185"/>
    <lineage>
        <taxon>Eukaryota</taxon>
        <taxon>Metazoa</taxon>
        <taxon>Spiralia</taxon>
        <taxon>Lophotrochozoa</taxon>
        <taxon>Platyhelminthes</taxon>
        <taxon>Trematoda</taxon>
        <taxon>Digenea</taxon>
        <taxon>Strigeidida</taxon>
        <taxon>Schistosomatoidea</taxon>
        <taxon>Schistosomatidae</taxon>
        <taxon>Schistosoma</taxon>
    </lineage>
</organism>
<feature type="transmembrane region" description="Helical" evidence="1">
    <location>
        <begin position="57"/>
        <end position="76"/>
    </location>
</feature>
<keyword evidence="1" id="KW-0472">Membrane</keyword>
<keyword evidence="3" id="KW-1185">Reference proteome</keyword>
<feature type="transmembrane region" description="Helical" evidence="1">
    <location>
        <begin position="21"/>
        <end position="42"/>
    </location>
</feature>
<dbReference type="CTD" id="24590361"/>
<comment type="caution">
    <text evidence="2">The sequence shown here is derived from an EMBL/GenBank/DDBJ whole genome shotgun (WGS) entry which is preliminary data.</text>
</comment>
<dbReference type="GeneID" id="24590361"/>
<keyword evidence="1" id="KW-1133">Transmembrane helix</keyword>
<accession>A0A922ITE3</accession>
<sequence length="165" mass="19583">MLFKQNNKHVNKWKFSSTVDLKKFFIIICLPIIEMIITTILMCKFCDKCKNIHQYKWYLLGLIPSSVIFSLLMVTIRDMRARFPINYVFLFLNVTLHVMGTFFILSVLPVLLFIGQQLKIEYSPWMLPSYYILYAVLVSVIYLFIFYSIAVQFLNHRNKSTCYSC</sequence>
<proteinExistence type="predicted"/>
<gene>
    <name evidence="2" type="ORF">MS3_00004957</name>
</gene>
<dbReference type="Proteomes" id="UP000471633">
    <property type="component" value="Unassembled WGS sequence"/>
</dbReference>
<reference evidence="2" key="4">
    <citation type="journal article" date="2022" name="PLoS Pathog.">
        <title>Chromosome-level genome of Schistosoma haematobium underpins genome-wide explorations of molecular variation.</title>
        <authorList>
            <person name="Stroehlein A.J."/>
            <person name="Korhonen P.K."/>
            <person name="Lee V.V."/>
            <person name="Ralph S.A."/>
            <person name="Mentink-Kane M."/>
            <person name="You H."/>
            <person name="McManus D.P."/>
            <person name="Tchuente L.T."/>
            <person name="Stothard J.R."/>
            <person name="Kaur P."/>
            <person name="Dudchenko O."/>
            <person name="Aiden E.L."/>
            <person name="Yang B."/>
            <person name="Yang H."/>
            <person name="Emery A.M."/>
            <person name="Webster B.L."/>
            <person name="Brindley P.J."/>
            <person name="Rollinson D."/>
            <person name="Chang B.C.H."/>
            <person name="Gasser R.B."/>
            <person name="Young N.D."/>
        </authorList>
    </citation>
    <scope>NUCLEOTIDE SEQUENCE</scope>
</reference>
<feature type="transmembrane region" description="Helical" evidence="1">
    <location>
        <begin position="88"/>
        <end position="111"/>
    </location>
</feature>
<dbReference type="EMBL" id="AMPZ03000003">
    <property type="protein sequence ID" value="KAH9587088.1"/>
    <property type="molecule type" value="Genomic_DNA"/>
</dbReference>
<protein>
    <submittedName>
        <fullName evidence="2">Uncharacterized protein</fullName>
    </submittedName>
</protein>